<keyword evidence="6" id="KW-0677">Repeat</keyword>
<keyword evidence="8" id="KW-0067">ATP-binding</keyword>
<keyword evidence="11" id="KW-0675">Receptor</keyword>
<proteinExistence type="predicted"/>
<evidence type="ECO:0000256" key="10">
    <source>
        <dbReference type="ARBA" id="ARBA00023136"/>
    </source>
</evidence>
<keyword evidence="3" id="KW-0433">Leucine-rich repeat</keyword>
<keyword evidence="10" id="KW-0472">Membrane</keyword>
<dbReference type="PRINTS" id="PR00019">
    <property type="entry name" value="LEURICHRPT"/>
</dbReference>
<reference evidence="14" key="1">
    <citation type="submission" date="2025-08" db="UniProtKB">
        <authorList>
            <consortium name="RefSeq"/>
        </authorList>
    </citation>
    <scope>IDENTIFICATION</scope>
</reference>
<dbReference type="InterPro" id="IPR003591">
    <property type="entry name" value="Leu-rich_rpt_typical-subtyp"/>
</dbReference>
<sequence>MKLFLLFFLILQLHALNLTFSLSPDGLSLLALKSAVDQTLHASAFSNWNEQDTDPCNWSGISCINVTGFSDPRVVGISLSGLNLQGYIPSELGTLVFLRRLNLHGNRFYGSIPLQLFNSTSLRSMFLYGNNLSGPLPPSTCNLPRLQNLDLSQNSLSGSIPRDQSKCRQLQRLVLARNKFCGEILDGIWPKLENLVKLDLSSNEFNGTIPADLGNLKSLYRTLNLSFNHFSGEIPASLARLPVTMSFDLKHNNLTGEIPQIGTFANQGPTAFLDNPPLCGFPLRKPCSVNPQKNNLVNQNRT</sequence>
<dbReference type="KEGG" id="nnu:104601297"/>
<dbReference type="eggNOG" id="ENOG502QT84">
    <property type="taxonomic scope" value="Eukaryota"/>
</dbReference>
<dbReference type="SUPFAM" id="SSF52058">
    <property type="entry name" value="L domain-like"/>
    <property type="match status" value="1"/>
</dbReference>
<evidence type="ECO:0000313" key="14">
    <source>
        <dbReference type="RefSeq" id="XP_010262890.1"/>
    </source>
</evidence>
<evidence type="ECO:0000256" key="1">
    <source>
        <dbReference type="ARBA" id="ARBA00004479"/>
    </source>
</evidence>
<dbReference type="InterPro" id="IPR013210">
    <property type="entry name" value="LRR_N_plant-typ"/>
</dbReference>
<gene>
    <name evidence="14" type="primary">LOC104601297</name>
</gene>
<evidence type="ECO:0000256" key="9">
    <source>
        <dbReference type="ARBA" id="ARBA00022989"/>
    </source>
</evidence>
<evidence type="ECO:0000256" key="11">
    <source>
        <dbReference type="ARBA" id="ARBA00023170"/>
    </source>
</evidence>
<evidence type="ECO:0000256" key="5">
    <source>
        <dbReference type="ARBA" id="ARBA00022729"/>
    </source>
</evidence>
<name>A0A1U8AK13_NELNU</name>
<keyword evidence="2" id="KW-0597">Phosphoprotein</keyword>
<organism evidence="13 14">
    <name type="scientific">Nelumbo nucifera</name>
    <name type="common">Sacred lotus</name>
    <dbReference type="NCBI Taxonomy" id="4432"/>
    <lineage>
        <taxon>Eukaryota</taxon>
        <taxon>Viridiplantae</taxon>
        <taxon>Streptophyta</taxon>
        <taxon>Embryophyta</taxon>
        <taxon>Tracheophyta</taxon>
        <taxon>Spermatophyta</taxon>
        <taxon>Magnoliopsida</taxon>
        <taxon>Proteales</taxon>
        <taxon>Nelumbonaceae</taxon>
        <taxon>Nelumbo</taxon>
    </lineage>
</organism>
<evidence type="ECO:0000256" key="7">
    <source>
        <dbReference type="ARBA" id="ARBA00022741"/>
    </source>
</evidence>
<dbReference type="GO" id="GO:0005524">
    <property type="term" value="F:ATP binding"/>
    <property type="evidence" value="ECO:0007669"/>
    <property type="project" value="UniProtKB-KW"/>
</dbReference>
<keyword evidence="7" id="KW-0547">Nucleotide-binding</keyword>
<protein>
    <submittedName>
        <fullName evidence="14">Receptor protein kinase-like protein ZAR1</fullName>
    </submittedName>
</protein>
<evidence type="ECO:0000256" key="4">
    <source>
        <dbReference type="ARBA" id="ARBA00022692"/>
    </source>
</evidence>
<evidence type="ECO:0000313" key="13">
    <source>
        <dbReference type="Proteomes" id="UP000189703"/>
    </source>
</evidence>
<dbReference type="FunFam" id="3.80.10.10:FF:000722">
    <property type="entry name" value="Leucine-rich repeat receptor-like protein kinase"/>
    <property type="match status" value="1"/>
</dbReference>
<dbReference type="FunFam" id="3.80.10.10:FF:000101">
    <property type="entry name" value="LRR receptor-like serine/threonine-protein kinase ERECTA"/>
    <property type="match status" value="1"/>
</dbReference>
<evidence type="ECO:0000256" key="12">
    <source>
        <dbReference type="ARBA" id="ARBA00023180"/>
    </source>
</evidence>
<keyword evidence="13" id="KW-1185">Reference proteome</keyword>
<dbReference type="SMART" id="SM00369">
    <property type="entry name" value="LRR_TYP"/>
    <property type="match status" value="3"/>
</dbReference>
<evidence type="ECO:0000256" key="6">
    <source>
        <dbReference type="ARBA" id="ARBA00022737"/>
    </source>
</evidence>
<dbReference type="PANTHER" id="PTHR48007">
    <property type="entry name" value="LEUCINE-RICH REPEAT RECEPTOR-LIKE PROTEIN KINASE PXC1"/>
    <property type="match status" value="1"/>
</dbReference>
<keyword evidence="5" id="KW-0732">Signal</keyword>
<dbReference type="Pfam" id="PF00560">
    <property type="entry name" value="LRR_1"/>
    <property type="match status" value="5"/>
</dbReference>
<dbReference type="OrthoDB" id="1701685at2759"/>
<dbReference type="InterPro" id="IPR032675">
    <property type="entry name" value="LRR_dom_sf"/>
</dbReference>
<evidence type="ECO:0000256" key="8">
    <source>
        <dbReference type="ARBA" id="ARBA00022840"/>
    </source>
</evidence>
<dbReference type="STRING" id="4432.A0A1U8AK13"/>
<keyword evidence="9" id="KW-1133">Transmembrane helix</keyword>
<keyword evidence="4" id="KW-0812">Transmembrane</keyword>
<dbReference type="Pfam" id="PF08263">
    <property type="entry name" value="LRRNT_2"/>
    <property type="match status" value="1"/>
</dbReference>
<dbReference type="GeneID" id="104601297"/>
<dbReference type="GO" id="GO:0016020">
    <property type="term" value="C:membrane"/>
    <property type="evidence" value="ECO:0007669"/>
    <property type="project" value="UniProtKB-SubCell"/>
</dbReference>
<accession>A0A1U8AK13</accession>
<dbReference type="Gene3D" id="3.80.10.10">
    <property type="entry name" value="Ribonuclease Inhibitor"/>
    <property type="match status" value="2"/>
</dbReference>
<dbReference type="RefSeq" id="XP_010262890.1">
    <property type="nucleotide sequence ID" value="XM_010264588.1"/>
</dbReference>
<dbReference type="InterPro" id="IPR001611">
    <property type="entry name" value="Leu-rich_rpt"/>
</dbReference>
<dbReference type="Proteomes" id="UP000189703">
    <property type="component" value="Unplaced"/>
</dbReference>
<comment type="subcellular location">
    <subcellularLocation>
        <location evidence="1">Membrane</location>
        <topology evidence="1">Single-pass type I membrane protein</topology>
    </subcellularLocation>
</comment>
<evidence type="ECO:0000256" key="3">
    <source>
        <dbReference type="ARBA" id="ARBA00022614"/>
    </source>
</evidence>
<dbReference type="PANTHER" id="PTHR48007:SF36">
    <property type="entry name" value="RECEPTOR PROTEIN KINASE-LIKE PROTEIN ZAR1"/>
    <property type="match status" value="1"/>
</dbReference>
<keyword evidence="12" id="KW-0325">Glycoprotein</keyword>
<dbReference type="InterPro" id="IPR046959">
    <property type="entry name" value="PRK1-6/SRF4-like"/>
</dbReference>
<dbReference type="AlphaFoldDB" id="A0A1U8AK13"/>
<evidence type="ECO:0000256" key="2">
    <source>
        <dbReference type="ARBA" id="ARBA00022553"/>
    </source>
</evidence>
<dbReference type="OMA" id="KANACAF"/>